<feature type="region of interest" description="Disordered" evidence="1">
    <location>
        <begin position="94"/>
        <end position="436"/>
    </location>
</feature>
<gene>
    <name evidence="4" type="ORF">H6P81_007831</name>
</gene>
<feature type="region of interest" description="Disordered" evidence="1">
    <location>
        <begin position="512"/>
        <end position="537"/>
    </location>
</feature>
<feature type="compositionally biased region" description="Basic and acidic residues" evidence="1">
    <location>
        <begin position="314"/>
        <end position="356"/>
    </location>
</feature>
<sequence>MSTKYIIGSLVATTVLAFSLDSWISDGKLFGGTTPKTVSDKGWWEETDKKFQAWPQFSLCYWRHITKVSEMETSSPSQLPDNVDMKPSFRKLSNDAAQRKYRRHSPDRGSDSSPSSGSPNRDRGHSPNFHKGEAKKMSDDRHRRKEDGRDAERDASRYRGGKDNDYYRRKDKQFYGSSNDYHRHNDYKGNRYKHADEDERSYYRSATRSVQESRGGMRADHVRHESDHDRHRENRRFMDKYSRESPDDVGYRRRDKDRETIDPERDRHRDRVRDDKRDHWRSSGDHKNSRPSSYEDLKGHPRELSSGRISGLHHSKEAYGICRKESGERKEEKRKMGDSERDPYKERPNREKEEHLQASNKNIYKSREQDVKTESQDKNVDANEYLDSSGKKMKLFHPEKAVPAENADEKSLFSSKPVQDGGSKVTAGLDNSSAGVTDTAHDLNAAKVAAMKAAELVNRNLVGGGCLTTDQKKKLLWGNKKNTPTEEFQTGNRWDATMFPDRERQEKFNKLMGVKGDVNPEHKPKETDASNRLDAEKQNQLQMDLEKQYTAGLRRRDGRTVGLGFSSAAPVAASSALCEWEWRELHAGWRSDMLRE</sequence>
<evidence type="ECO:0000256" key="1">
    <source>
        <dbReference type="SAM" id="MobiDB-lite"/>
    </source>
</evidence>
<name>A0AAV7F1H2_ARIFI</name>
<keyword evidence="5" id="KW-1185">Reference proteome</keyword>
<feature type="domain" description="Small acidic protein-like" evidence="3">
    <location>
        <begin position="494"/>
        <end position="564"/>
    </location>
</feature>
<organism evidence="4 5">
    <name type="scientific">Aristolochia fimbriata</name>
    <name type="common">White veined hardy Dutchman's pipe vine</name>
    <dbReference type="NCBI Taxonomy" id="158543"/>
    <lineage>
        <taxon>Eukaryota</taxon>
        <taxon>Viridiplantae</taxon>
        <taxon>Streptophyta</taxon>
        <taxon>Embryophyta</taxon>
        <taxon>Tracheophyta</taxon>
        <taxon>Spermatophyta</taxon>
        <taxon>Magnoliopsida</taxon>
        <taxon>Magnoliidae</taxon>
        <taxon>Piperales</taxon>
        <taxon>Aristolochiaceae</taxon>
        <taxon>Aristolochia</taxon>
    </lineage>
</organism>
<dbReference type="Pfam" id="PF06592">
    <property type="entry name" value="DUF1138"/>
    <property type="match status" value="1"/>
</dbReference>
<evidence type="ECO:0000259" key="3">
    <source>
        <dbReference type="Pfam" id="PF15477"/>
    </source>
</evidence>
<feature type="chain" id="PRO_5043496366" description="Small acidic protein-like domain-containing protein" evidence="2">
    <location>
        <begin position="18"/>
        <end position="596"/>
    </location>
</feature>
<feature type="compositionally biased region" description="Basic and acidic residues" evidence="1">
    <location>
        <begin position="215"/>
        <end position="305"/>
    </location>
</feature>
<reference evidence="4 5" key="1">
    <citation type="submission" date="2021-07" db="EMBL/GenBank/DDBJ databases">
        <title>The Aristolochia fimbriata genome: insights into angiosperm evolution, floral development and chemical biosynthesis.</title>
        <authorList>
            <person name="Jiao Y."/>
        </authorList>
    </citation>
    <scope>NUCLEOTIDE SEQUENCE [LARGE SCALE GENOMIC DNA]</scope>
    <source>
        <strain evidence="4">IBCAS-2021</strain>
        <tissue evidence="4">Leaf</tissue>
    </source>
</reference>
<dbReference type="InterPro" id="IPR028124">
    <property type="entry name" value="SMAP_dom"/>
</dbReference>
<comment type="caution">
    <text evidence="4">The sequence shown here is derived from an EMBL/GenBank/DDBJ whole genome shotgun (WGS) entry which is preliminary data.</text>
</comment>
<evidence type="ECO:0000256" key="2">
    <source>
        <dbReference type="SAM" id="SignalP"/>
    </source>
</evidence>
<evidence type="ECO:0000313" key="5">
    <source>
        <dbReference type="Proteomes" id="UP000825729"/>
    </source>
</evidence>
<feature type="compositionally biased region" description="Basic and acidic residues" evidence="1">
    <location>
        <begin position="396"/>
        <end position="411"/>
    </location>
</feature>
<proteinExistence type="predicted"/>
<dbReference type="EMBL" id="JAINDJ010000003">
    <property type="protein sequence ID" value="KAG9454927.1"/>
    <property type="molecule type" value="Genomic_DNA"/>
</dbReference>
<feature type="compositionally biased region" description="Basic and acidic residues" evidence="1">
    <location>
        <begin position="120"/>
        <end position="168"/>
    </location>
</feature>
<feature type="signal peptide" evidence="2">
    <location>
        <begin position="1"/>
        <end position="17"/>
    </location>
</feature>
<keyword evidence="2" id="KW-0732">Signal</keyword>
<dbReference type="InterPro" id="IPR009515">
    <property type="entry name" value="DUF1138"/>
</dbReference>
<feature type="compositionally biased region" description="Basic and acidic residues" evidence="1">
    <location>
        <begin position="518"/>
        <end position="537"/>
    </location>
</feature>
<protein>
    <recommendedName>
        <fullName evidence="3">Small acidic protein-like domain-containing protein</fullName>
    </recommendedName>
</protein>
<accession>A0AAV7F1H2</accession>
<dbReference type="PANTHER" id="PTHR22426">
    <property type="entry name" value="ARGININE_SERINE-RICH COILED-COIL PROTEIN 2"/>
    <property type="match status" value="1"/>
</dbReference>
<dbReference type="PANTHER" id="PTHR22426:SF2">
    <property type="entry name" value="ARGININE_SERINE-RICH COILED-COIL PROTEIN 2"/>
    <property type="match status" value="1"/>
</dbReference>
<feature type="compositionally biased region" description="Basic and acidic residues" evidence="1">
    <location>
        <begin position="180"/>
        <end position="202"/>
    </location>
</feature>
<dbReference type="AlphaFoldDB" id="A0AAV7F1H2"/>
<dbReference type="Pfam" id="PF15477">
    <property type="entry name" value="SMAP"/>
    <property type="match status" value="1"/>
</dbReference>
<dbReference type="Proteomes" id="UP000825729">
    <property type="component" value="Unassembled WGS sequence"/>
</dbReference>
<evidence type="ECO:0000313" key="4">
    <source>
        <dbReference type="EMBL" id="KAG9454927.1"/>
    </source>
</evidence>
<feature type="compositionally biased region" description="Basic and acidic residues" evidence="1">
    <location>
        <begin position="365"/>
        <end position="381"/>
    </location>
</feature>